<dbReference type="EMBL" id="CAJNOT010004376">
    <property type="protein sequence ID" value="CAF1429726.1"/>
    <property type="molecule type" value="Genomic_DNA"/>
</dbReference>
<dbReference type="Proteomes" id="UP000663836">
    <property type="component" value="Unassembled WGS sequence"/>
</dbReference>
<evidence type="ECO:0000313" key="5">
    <source>
        <dbReference type="Proteomes" id="UP000663864"/>
    </source>
</evidence>
<gene>
    <name evidence="4" type="ORF">JBS370_LOCUS32804</name>
    <name evidence="3" type="ORF">ZHD862_LOCUS34319</name>
</gene>
<evidence type="ECO:0000256" key="1">
    <source>
        <dbReference type="SAM" id="MobiDB-lite"/>
    </source>
</evidence>
<dbReference type="GO" id="GO:0046983">
    <property type="term" value="F:protein dimerization activity"/>
    <property type="evidence" value="ECO:0007669"/>
    <property type="project" value="InterPro"/>
</dbReference>
<comment type="caution">
    <text evidence="3">The sequence shown here is derived from an EMBL/GenBank/DDBJ whole genome shotgun (WGS) entry which is preliminary data.</text>
</comment>
<dbReference type="PANTHER" id="PTHR37432:SF1">
    <property type="entry name" value="HAT C-TERMINAL DIMERISATION DOMAIN-CONTAINING PROTEIN-RELATED"/>
    <property type="match status" value="1"/>
</dbReference>
<protein>
    <recommendedName>
        <fullName evidence="2">HAT C-terminal dimerisation domain-containing protein</fullName>
    </recommendedName>
</protein>
<dbReference type="InterPro" id="IPR012337">
    <property type="entry name" value="RNaseH-like_sf"/>
</dbReference>
<proteinExistence type="predicted"/>
<dbReference type="AlphaFoldDB" id="A0A815NBF1"/>
<reference evidence="3" key="1">
    <citation type="submission" date="2021-02" db="EMBL/GenBank/DDBJ databases">
        <authorList>
            <person name="Nowell W R."/>
        </authorList>
    </citation>
    <scope>NUCLEOTIDE SEQUENCE</scope>
</reference>
<dbReference type="Pfam" id="PF05699">
    <property type="entry name" value="Dimer_Tnp_hAT"/>
    <property type="match status" value="1"/>
</dbReference>
<sequence>MIVPCIWYLKDELKSSTIDSSILRFLKDRCLTYLEHKIELQDIHFAAALLNPNYRTLRQATKSEQTQAQKLLRRRIEMITKSTASPEQSASSSDSDDNRHYLSKYVDNPPTSRKQDELARYLKFDHGETSSNDVFKFWSTMADSLPTLTKVAFQILTVPATSANVECSFSAGGQIISERRSNISPDLVNDILFLRSTTK</sequence>
<dbReference type="InterPro" id="IPR008906">
    <property type="entry name" value="HATC_C_dom"/>
</dbReference>
<evidence type="ECO:0000313" key="4">
    <source>
        <dbReference type="EMBL" id="CAF4124943.1"/>
    </source>
</evidence>
<organism evidence="3 5">
    <name type="scientific">Rotaria sordida</name>
    <dbReference type="NCBI Taxonomy" id="392033"/>
    <lineage>
        <taxon>Eukaryota</taxon>
        <taxon>Metazoa</taxon>
        <taxon>Spiralia</taxon>
        <taxon>Gnathifera</taxon>
        <taxon>Rotifera</taxon>
        <taxon>Eurotatoria</taxon>
        <taxon>Bdelloidea</taxon>
        <taxon>Philodinida</taxon>
        <taxon>Philodinidae</taxon>
        <taxon>Rotaria</taxon>
    </lineage>
</organism>
<dbReference type="SUPFAM" id="SSF53098">
    <property type="entry name" value="Ribonuclease H-like"/>
    <property type="match status" value="1"/>
</dbReference>
<dbReference type="EMBL" id="CAJOBD010008957">
    <property type="protein sequence ID" value="CAF4124943.1"/>
    <property type="molecule type" value="Genomic_DNA"/>
</dbReference>
<feature type="region of interest" description="Disordered" evidence="1">
    <location>
        <begin position="82"/>
        <end position="114"/>
    </location>
</feature>
<dbReference type="Proteomes" id="UP000663864">
    <property type="component" value="Unassembled WGS sequence"/>
</dbReference>
<accession>A0A815NBF1</accession>
<evidence type="ECO:0000259" key="2">
    <source>
        <dbReference type="Pfam" id="PF05699"/>
    </source>
</evidence>
<evidence type="ECO:0000313" key="3">
    <source>
        <dbReference type="EMBL" id="CAF1429726.1"/>
    </source>
</evidence>
<name>A0A815NBF1_9BILA</name>
<dbReference type="PANTHER" id="PTHR37432">
    <property type="entry name" value="PROTEIN CBG21304"/>
    <property type="match status" value="1"/>
</dbReference>
<feature type="domain" description="HAT C-terminal dimerisation" evidence="2">
    <location>
        <begin position="117"/>
        <end position="196"/>
    </location>
</feature>